<protein>
    <recommendedName>
        <fullName evidence="4">DUF4219 domain-containing protein</fullName>
    </recommendedName>
</protein>
<proteinExistence type="predicted"/>
<reference evidence="2 3" key="2">
    <citation type="journal article" date="2017" name="Front. Plant Sci.">
        <title>Gene Classification and Mining of Molecular Markers Useful in Red Clover (Trifolium pratense) Breeding.</title>
        <authorList>
            <person name="Istvanek J."/>
            <person name="Dluhosova J."/>
            <person name="Dluhos P."/>
            <person name="Patkova L."/>
            <person name="Nedelnik J."/>
            <person name="Repkova J."/>
        </authorList>
    </citation>
    <scope>NUCLEOTIDE SEQUENCE [LARGE SCALE GENOMIC DNA]</scope>
    <source>
        <strain evidence="3">cv. Tatra</strain>
        <tissue evidence="2">Young leaves</tissue>
    </source>
</reference>
<sequence>MTSHPNGHFLANLPILNGKNYDNWCKQMKVVFCYQDLWSLVTEGITPIGARATDEEKTSHKELKKKISKKGDGQSVEQFVHRRGVVPAGALMLKSAMSTRDTREKRGRVKNRISGSPV</sequence>
<gene>
    <name evidence="2" type="ORF">L195_g034582</name>
</gene>
<comment type="caution">
    <text evidence="2">The sequence shown here is derived from an EMBL/GenBank/DDBJ whole genome shotgun (WGS) entry which is preliminary data.</text>
</comment>
<evidence type="ECO:0000313" key="2">
    <source>
        <dbReference type="EMBL" id="PNX78604.1"/>
    </source>
</evidence>
<organism evidence="2 3">
    <name type="scientific">Trifolium pratense</name>
    <name type="common">Red clover</name>
    <dbReference type="NCBI Taxonomy" id="57577"/>
    <lineage>
        <taxon>Eukaryota</taxon>
        <taxon>Viridiplantae</taxon>
        <taxon>Streptophyta</taxon>
        <taxon>Embryophyta</taxon>
        <taxon>Tracheophyta</taxon>
        <taxon>Spermatophyta</taxon>
        <taxon>Magnoliopsida</taxon>
        <taxon>eudicotyledons</taxon>
        <taxon>Gunneridae</taxon>
        <taxon>Pentapetalae</taxon>
        <taxon>rosids</taxon>
        <taxon>fabids</taxon>
        <taxon>Fabales</taxon>
        <taxon>Fabaceae</taxon>
        <taxon>Papilionoideae</taxon>
        <taxon>50 kb inversion clade</taxon>
        <taxon>NPAAA clade</taxon>
        <taxon>Hologalegina</taxon>
        <taxon>IRL clade</taxon>
        <taxon>Trifolieae</taxon>
        <taxon>Trifolium</taxon>
    </lineage>
</organism>
<evidence type="ECO:0000313" key="3">
    <source>
        <dbReference type="Proteomes" id="UP000236291"/>
    </source>
</evidence>
<dbReference type="AlphaFoldDB" id="A0A2K3LJ78"/>
<evidence type="ECO:0008006" key="4">
    <source>
        <dbReference type="Google" id="ProtNLM"/>
    </source>
</evidence>
<evidence type="ECO:0000256" key="1">
    <source>
        <dbReference type="SAM" id="MobiDB-lite"/>
    </source>
</evidence>
<dbReference type="Proteomes" id="UP000236291">
    <property type="component" value="Unassembled WGS sequence"/>
</dbReference>
<feature type="region of interest" description="Disordered" evidence="1">
    <location>
        <begin position="97"/>
        <end position="118"/>
    </location>
</feature>
<reference evidence="2 3" key="1">
    <citation type="journal article" date="2014" name="Am. J. Bot.">
        <title>Genome assembly and annotation for red clover (Trifolium pratense; Fabaceae).</title>
        <authorList>
            <person name="Istvanek J."/>
            <person name="Jaros M."/>
            <person name="Krenek A."/>
            <person name="Repkova J."/>
        </authorList>
    </citation>
    <scope>NUCLEOTIDE SEQUENCE [LARGE SCALE GENOMIC DNA]</scope>
    <source>
        <strain evidence="3">cv. Tatra</strain>
        <tissue evidence="2">Young leaves</tissue>
    </source>
</reference>
<dbReference type="EMBL" id="ASHM01034408">
    <property type="protein sequence ID" value="PNX78604.1"/>
    <property type="molecule type" value="Genomic_DNA"/>
</dbReference>
<accession>A0A2K3LJ78</accession>
<name>A0A2K3LJ78_TRIPR</name>